<evidence type="ECO:0000313" key="3">
    <source>
        <dbReference type="Proteomes" id="UP000605970"/>
    </source>
</evidence>
<gene>
    <name evidence="2" type="ORF">Mgra_00008590</name>
</gene>
<accession>A0A8S9ZF74</accession>
<keyword evidence="3" id="KW-1185">Reference proteome</keyword>
<dbReference type="OrthoDB" id="5887448at2759"/>
<dbReference type="EMBL" id="JABEBT010000116">
    <property type="protein sequence ID" value="KAF7631149.1"/>
    <property type="molecule type" value="Genomic_DNA"/>
</dbReference>
<evidence type="ECO:0000313" key="2">
    <source>
        <dbReference type="EMBL" id="KAF7631149.1"/>
    </source>
</evidence>
<sequence>MTVGSYFNFGTFIFLLILNSFTFGDFSNHHYIDAPVNPSMGHKHHQVTNNKRHHDEMDNPSHFDGPHNFIRKTNKKRKTLDNPKIMLVIWGMNGEIIEDPHIMLRHMEKNEGIVSNAEHLPKTELTPLIDCSEDLPANGIQTEHCHYDLHLGNGVTNITFRNPEIRGKVEISYAINEESHRISYIEDIDTLKVAADYNHSGHKEFHHKQDFGSETVEHRNILHLFYHNFKPFTYIYHIHGIIFLHNSDRTKLNTIPLVAKESCAHVEYDVDHGDLNHNFGNIPYEFYHDSVTGNFRITIKNGYGLDPLRKNEPNYGKIRIAVAYNEESFRIKERRVYTIKISDYLRDSHDNFEKAVNHHTEKKPSRVLYLWADKEKMKYGPFPLRQREYSLQFKMINTDNAFDKPFSTAPMNWQKWLKIRDEDDEEILNIESTHIEHQPDGALIANVKLSKTIAEGFHLHIDCGASKVEYVLESFNHIIDKSDWIALHKTIETSPEVLVRVKYVDLSEEPQRSQFELRYKYSGRGEHPLMEEKFEENNKKLLNNSINYPHGVEHALSLMKENHDNNSQYSSSSRPNTYQTSHGFPSQHVTELPANSRQMHSSKTPPAHYEPNDGYYTPPYSSTPYSHAPHSPPSYSQQRQGYDSSTEDEEGYQDLNDPYHMGSNDPHARSSPYGRSPGHFVTQ</sequence>
<proteinExistence type="predicted"/>
<name>A0A8S9ZF74_9BILA</name>
<dbReference type="Proteomes" id="UP000605970">
    <property type="component" value="Unassembled WGS sequence"/>
</dbReference>
<dbReference type="AlphaFoldDB" id="A0A8S9ZF74"/>
<comment type="caution">
    <text evidence="2">The sequence shown here is derived from an EMBL/GenBank/DDBJ whole genome shotgun (WGS) entry which is preliminary data.</text>
</comment>
<organism evidence="2 3">
    <name type="scientific">Meloidogyne graminicola</name>
    <dbReference type="NCBI Taxonomy" id="189291"/>
    <lineage>
        <taxon>Eukaryota</taxon>
        <taxon>Metazoa</taxon>
        <taxon>Ecdysozoa</taxon>
        <taxon>Nematoda</taxon>
        <taxon>Chromadorea</taxon>
        <taxon>Rhabditida</taxon>
        <taxon>Tylenchina</taxon>
        <taxon>Tylenchomorpha</taxon>
        <taxon>Tylenchoidea</taxon>
        <taxon>Meloidogynidae</taxon>
        <taxon>Meloidogyninae</taxon>
        <taxon>Meloidogyne</taxon>
    </lineage>
</organism>
<protein>
    <submittedName>
        <fullName evidence="2">Uncharacterized protein</fullName>
    </submittedName>
</protein>
<feature type="compositionally biased region" description="Polar residues" evidence="1">
    <location>
        <begin position="565"/>
        <end position="604"/>
    </location>
</feature>
<reference evidence="2" key="1">
    <citation type="journal article" date="2020" name="Ecol. Evol.">
        <title>Genome structure and content of the rice root-knot nematode (Meloidogyne graminicola).</title>
        <authorList>
            <person name="Phan N.T."/>
            <person name="Danchin E.G.J."/>
            <person name="Klopp C."/>
            <person name="Perfus-Barbeoch L."/>
            <person name="Kozlowski D.K."/>
            <person name="Koutsovoulos G.D."/>
            <person name="Lopez-Roques C."/>
            <person name="Bouchez O."/>
            <person name="Zahm M."/>
            <person name="Besnard G."/>
            <person name="Bellafiore S."/>
        </authorList>
    </citation>
    <scope>NUCLEOTIDE SEQUENCE</scope>
    <source>
        <strain evidence="2">VN-18</strain>
    </source>
</reference>
<feature type="region of interest" description="Disordered" evidence="1">
    <location>
        <begin position="563"/>
        <end position="683"/>
    </location>
</feature>
<evidence type="ECO:0000256" key="1">
    <source>
        <dbReference type="SAM" id="MobiDB-lite"/>
    </source>
</evidence>
<feature type="compositionally biased region" description="Low complexity" evidence="1">
    <location>
        <begin position="615"/>
        <end position="636"/>
    </location>
</feature>